<evidence type="ECO:0000259" key="15">
    <source>
        <dbReference type="PROSITE" id="PS50112"/>
    </source>
</evidence>
<evidence type="ECO:0000256" key="10">
    <source>
        <dbReference type="ARBA" id="ARBA00022840"/>
    </source>
</evidence>
<dbReference type="AlphaFoldDB" id="A0A7U4THA3"/>
<accession>A0A7U4THA3</accession>
<dbReference type="RefSeq" id="WP_066064405.1">
    <property type="nucleotide sequence ID" value="NZ_CP013015.1"/>
</dbReference>
<dbReference type="InterPro" id="IPR005467">
    <property type="entry name" value="His_kinase_dom"/>
</dbReference>
<keyword evidence="9 16" id="KW-0418">Kinase</keyword>
<dbReference type="InterPro" id="IPR029151">
    <property type="entry name" value="Sensor-like_sf"/>
</dbReference>
<keyword evidence="7 13" id="KW-0812">Transmembrane</keyword>
<dbReference type="SMART" id="SM00387">
    <property type="entry name" value="HATPase_c"/>
    <property type="match status" value="1"/>
</dbReference>
<dbReference type="OrthoDB" id="9805967at2"/>
<evidence type="ECO:0000256" key="3">
    <source>
        <dbReference type="ARBA" id="ARBA00012438"/>
    </source>
</evidence>
<dbReference type="SMART" id="SM00388">
    <property type="entry name" value="HisKA"/>
    <property type="match status" value="1"/>
</dbReference>
<evidence type="ECO:0000313" key="17">
    <source>
        <dbReference type="Proteomes" id="UP000070560"/>
    </source>
</evidence>
<comment type="catalytic activity">
    <reaction evidence="1">
        <text>ATP + protein L-histidine = ADP + protein N-phospho-L-histidine.</text>
        <dbReference type="EC" id="2.7.13.3"/>
    </reaction>
</comment>
<dbReference type="EMBL" id="CP013015">
    <property type="protein sequence ID" value="AMM41654.1"/>
    <property type="molecule type" value="Genomic_DNA"/>
</dbReference>
<dbReference type="PROSITE" id="PS50112">
    <property type="entry name" value="PAS"/>
    <property type="match status" value="1"/>
</dbReference>
<dbReference type="Proteomes" id="UP000070560">
    <property type="component" value="Chromosome"/>
</dbReference>
<dbReference type="PROSITE" id="PS50109">
    <property type="entry name" value="HIS_KIN"/>
    <property type="match status" value="1"/>
</dbReference>
<dbReference type="Pfam" id="PF13426">
    <property type="entry name" value="PAS_9"/>
    <property type="match status" value="1"/>
</dbReference>
<keyword evidence="17" id="KW-1185">Reference proteome</keyword>
<evidence type="ECO:0000256" key="5">
    <source>
        <dbReference type="ARBA" id="ARBA00022553"/>
    </source>
</evidence>
<comment type="subcellular location">
    <subcellularLocation>
        <location evidence="2">Cell membrane</location>
        <topology evidence="2">Multi-pass membrane protein</topology>
    </subcellularLocation>
</comment>
<dbReference type="GO" id="GO:0005524">
    <property type="term" value="F:ATP binding"/>
    <property type="evidence" value="ECO:0007669"/>
    <property type="project" value="UniProtKB-KW"/>
</dbReference>
<keyword evidence="13" id="KW-0472">Membrane</keyword>
<dbReference type="Pfam" id="PF00512">
    <property type="entry name" value="HisKA"/>
    <property type="match status" value="1"/>
</dbReference>
<feature type="transmembrane region" description="Helical" evidence="13">
    <location>
        <begin position="24"/>
        <end position="42"/>
    </location>
</feature>
<dbReference type="Gene3D" id="3.30.565.10">
    <property type="entry name" value="Histidine kinase-like ATPase, C-terminal domain"/>
    <property type="match status" value="1"/>
</dbReference>
<organism evidence="16 17">
    <name type="scientific">Desulfofervidus auxilii</name>
    <dbReference type="NCBI Taxonomy" id="1621989"/>
    <lineage>
        <taxon>Bacteria</taxon>
        <taxon>Pseudomonadati</taxon>
        <taxon>Thermodesulfobacteriota</taxon>
        <taxon>Candidatus Desulfofervidia</taxon>
        <taxon>Candidatus Desulfofervidales</taxon>
        <taxon>Candidatus Desulfofervidaceae</taxon>
        <taxon>Candidatus Desulfofervidus</taxon>
    </lineage>
</organism>
<keyword evidence="5" id="KW-0597">Phosphoprotein</keyword>
<dbReference type="Gene3D" id="3.30.450.290">
    <property type="match status" value="1"/>
</dbReference>
<keyword evidence="8" id="KW-0547">Nucleotide-binding</keyword>
<reference evidence="16 17" key="1">
    <citation type="submission" date="2015-10" db="EMBL/GenBank/DDBJ databases">
        <title>Candidatus Desulfofervidus auxilii, a hydrogenotrophic sulfate-reducing bacterium involved in the thermophilic anaerobic oxidation of methane.</title>
        <authorList>
            <person name="Krukenberg V."/>
            <person name="Richter M."/>
            <person name="Wegener G."/>
        </authorList>
    </citation>
    <scope>NUCLEOTIDE SEQUENCE [LARGE SCALE GENOMIC DNA]</scope>
    <source>
        <strain evidence="16 17">HS1</strain>
    </source>
</reference>
<dbReference type="SUPFAM" id="SSF47384">
    <property type="entry name" value="Homodimeric domain of signal transducing histidine kinase"/>
    <property type="match status" value="1"/>
</dbReference>
<dbReference type="NCBIfam" id="TIGR00229">
    <property type="entry name" value="sensory_box"/>
    <property type="match status" value="1"/>
</dbReference>
<evidence type="ECO:0000256" key="8">
    <source>
        <dbReference type="ARBA" id="ARBA00022741"/>
    </source>
</evidence>
<dbReference type="CDD" id="cd00082">
    <property type="entry name" value="HisKA"/>
    <property type="match status" value="1"/>
</dbReference>
<sequence>MNQIIAFLERLYIKLNIISLKTKLILGVSLILIIVTGIFTYYDMVTRIKYHFSRQEEWAFELSDTVMKSIEYPMFDGDMDDVQAILERLNKMKDVKVVNLCDTKGVVKYSGILNNINKVDTSEVTKKALRTGSLVKGLETLREEKTLLHAMPIYNEKTCHKCHGSKKRILGVLTVGIDWKPIEERIVTIRNREVVLSLISIVVVGFFLTLFLSRYITRPLSTLTQLADEISRGKPGFEFGRQVKCWEIQNCDRTNCPAYGNTEIMCWYVDNTLCMAEPSGKFPEKLDMCRNCLVYKTHIGDEIVKLADSFKHMLYRLNLSKEEIKHSQEKYMFLFNTNPNPIFILDYDTYKILDANARAEVQYGYSKEELLKLSFMDLGYEEDMQRIMQDSKGLLDGRCIFFSKKQHRRKDGSIFFVNIQICRVRFLERNALIATTTDITESVQKEAQLIQASKLATLGEMAAGIAHELNQPLNVIKVGSDFFKKTIERGKKVNDEELKTVAQQISSQVDRASQIINHLREFSRVAEIKAHEVNINEPIRNVFKILGQQLRLREIEVELDLDEKLPCIMAESNRLEQVFINLVTNARDAMENKAASSTKLLKIKSFIDKGDVTVTVSDTGKGIPENIIDRIFEPFFTTKEAGRGTGLGLSISYAIVTDYGGTITVESKEGKGTTFELRFPAVRRQV</sequence>
<evidence type="ECO:0000256" key="12">
    <source>
        <dbReference type="ARBA" id="ARBA00023012"/>
    </source>
</evidence>
<evidence type="ECO:0000256" key="11">
    <source>
        <dbReference type="ARBA" id="ARBA00022989"/>
    </source>
</evidence>
<evidence type="ECO:0000256" key="1">
    <source>
        <dbReference type="ARBA" id="ARBA00000085"/>
    </source>
</evidence>
<evidence type="ECO:0000256" key="7">
    <source>
        <dbReference type="ARBA" id="ARBA00022692"/>
    </source>
</evidence>
<dbReference type="Gene3D" id="1.10.287.130">
    <property type="match status" value="1"/>
</dbReference>
<dbReference type="SMART" id="SM00091">
    <property type="entry name" value="PAS"/>
    <property type="match status" value="1"/>
</dbReference>
<dbReference type="Pfam" id="PF02518">
    <property type="entry name" value="HATPase_c"/>
    <property type="match status" value="1"/>
</dbReference>
<evidence type="ECO:0000256" key="4">
    <source>
        <dbReference type="ARBA" id="ARBA00022475"/>
    </source>
</evidence>
<dbReference type="PANTHER" id="PTHR43065:SF46">
    <property type="entry name" value="C4-DICARBOXYLATE TRANSPORT SENSOR PROTEIN DCTB"/>
    <property type="match status" value="1"/>
</dbReference>
<evidence type="ECO:0000256" key="6">
    <source>
        <dbReference type="ARBA" id="ARBA00022679"/>
    </source>
</evidence>
<evidence type="ECO:0000256" key="9">
    <source>
        <dbReference type="ARBA" id="ARBA00022777"/>
    </source>
</evidence>
<keyword evidence="4" id="KW-1003">Cell membrane</keyword>
<keyword evidence="11 13" id="KW-1133">Transmembrane helix</keyword>
<evidence type="ECO:0000313" key="16">
    <source>
        <dbReference type="EMBL" id="AMM41654.1"/>
    </source>
</evidence>
<dbReference type="SUPFAM" id="SSF55785">
    <property type="entry name" value="PYP-like sensor domain (PAS domain)"/>
    <property type="match status" value="1"/>
</dbReference>
<feature type="transmembrane region" description="Helical" evidence="13">
    <location>
        <begin position="194"/>
        <end position="216"/>
    </location>
</feature>
<name>A0A7U4THA3_DESA2</name>
<evidence type="ECO:0000259" key="14">
    <source>
        <dbReference type="PROSITE" id="PS50109"/>
    </source>
</evidence>
<dbReference type="PANTHER" id="PTHR43065">
    <property type="entry name" value="SENSOR HISTIDINE KINASE"/>
    <property type="match status" value="1"/>
</dbReference>
<gene>
    <name evidence="16" type="ORF">HS1_001860</name>
</gene>
<dbReference type="SUPFAM" id="SSF55874">
    <property type="entry name" value="ATPase domain of HSP90 chaperone/DNA topoisomerase II/histidine kinase"/>
    <property type="match status" value="1"/>
</dbReference>
<dbReference type="Pfam" id="PF21563">
    <property type="entry name" value="Mcp40H-20_sensor"/>
    <property type="match status" value="1"/>
</dbReference>
<evidence type="ECO:0000256" key="13">
    <source>
        <dbReference type="SAM" id="Phobius"/>
    </source>
</evidence>
<protein>
    <recommendedName>
        <fullName evidence="3">histidine kinase</fullName>
        <ecNumber evidence="3">2.7.13.3</ecNumber>
    </recommendedName>
</protein>
<proteinExistence type="predicted"/>
<evidence type="ECO:0000256" key="2">
    <source>
        <dbReference type="ARBA" id="ARBA00004651"/>
    </source>
</evidence>
<keyword evidence="6" id="KW-0808">Transferase</keyword>
<dbReference type="GO" id="GO:0005886">
    <property type="term" value="C:plasma membrane"/>
    <property type="evidence" value="ECO:0007669"/>
    <property type="project" value="UniProtKB-SubCell"/>
</dbReference>
<dbReference type="InterPro" id="IPR000014">
    <property type="entry name" value="PAS"/>
</dbReference>
<dbReference type="Gene3D" id="3.30.450.20">
    <property type="entry name" value="PAS domain"/>
    <property type="match status" value="1"/>
</dbReference>
<dbReference type="Gene3D" id="6.10.340.10">
    <property type="match status" value="1"/>
</dbReference>
<dbReference type="SUPFAM" id="SSF103190">
    <property type="entry name" value="Sensory domain-like"/>
    <property type="match status" value="1"/>
</dbReference>
<dbReference type="InterPro" id="IPR036890">
    <property type="entry name" value="HATPase_C_sf"/>
</dbReference>
<dbReference type="EC" id="2.7.13.3" evidence="3"/>
<dbReference type="PRINTS" id="PR00344">
    <property type="entry name" value="BCTRLSENSOR"/>
</dbReference>
<keyword evidence="10" id="KW-0067">ATP-binding</keyword>
<feature type="domain" description="Histidine kinase" evidence="14">
    <location>
        <begin position="464"/>
        <end position="683"/>
    </location>
</feature>
<feature type="domain" description="PAS" evidence="15">
    <location>
        <begin position="327"/>
        <end position="398"/>
    </location>
</feature>
<dbReference type="InterPro" id="IPR004358">
    <property type="entry name" value="Sig_transdc_His_kin-like_C"/>
</dbReference>
<dbReference type="KEGG" id="daw:HS1_001860"/>
<dbReference type="InterPro" id="IPR048904">
    <property type="entry name" value="Mcp40H-20-like_sensor"/>
</dbReference>
<dbReference type="InterPro" id="IPR003661">
    <property type="entry name" value="HisK_dim/P_dom"/>
</dbReference>
<dbReference type="InterPro" id="IPR035965">
    <property type="entry name" value="PAS-like_dom_sf"/>
</dbReference>
<dbReference type="InterPro" id="IPR054687">
    <property type="entry name" value="Two-CW_dom"/>
</dbReference>
<dbReference type="NCBIfam" id="NF045718">
    <property type="entry name" value="two_CW_domain"/>
    <property type="match status" value="1"/>
</dbReference>
<dbReference type="GO" id="GO:0000155">
    <property type="term" value="F:phosphorelay sensor kinase activity"/>
    <property type="evidence" value="ECO:0007669"/>
    <property type="project" value="InterPro"/>
</dbReference>
<keyword evidence="12" id="KW-0902">Two-component regulatory system</keyword>
<dbReference type="InterPro" id="IPR036097">
    <property type="entry name" value="HisK_dim/P_sf"/>
</dbReference>
<dbReference type="InterPro" id="IPR003594">
    <property type="entry name" value="HATPase_dom"/>
</dbReference>
<dbReference type="CDD" id="cd00130">
    <property type="entry name" value="PAS"/>
    <property type="match status" value="1"/>
</dbReference>